<sequence>MELDLNGVFYFLVPVFLTFSWLRFRGLEYIIINYRWIFVCTFLLPLSVFYDAFMYIRAKIVFALNSAPKQHDTRVANVQRQTKVDITHGAIKRTVASVTYVNYNDKATLIISNMIIDEDGIDENGGVGKNADQMMGNCSY</sequence>
<dbReference type="PANTHER" id="PTHR10801">
    <property type="entry name" value="24-DEHYDROCHOLESTEROL REDUCTASE"/>
    <property type="match status" value="1"/>
</dbReference>
<dbReference type="GO" id="GO:0000246">
    <property type="term" value="F:Delta24(24-1) sterol reductase activity"/>
    <property type="evidence" value="ECO:0007669"/>
    <property type="project" value="TreeGrafter"/>
</dbReference>
<evidence type="ECO:0000256" key="2">
    <source>
        <dbReference type="SAM" id="Phobius"/>
    </source>
</evidence>
<feature type="transmembrane region" description="Helical" evidence="2">
    <location>
        <begin position="36"/>
        <end position="56"/>
    </location>
</feature>
<keyword evidence="2" id="KW-0472">Membrane</keyword>
<dbReference type="GO" id="GO:0008202">
    <property type="term" value="P:steroid metabolic process"/>
    <property type="evidence" value="ECO:0007669"/>
    <property type="project" value="TreeGrafter"/>
</dbReference>
<organism evidence="3 4">
    <name type="scientific">Elysia marginata</name>
    <dbReference type="NCBI Taxonomy" id="1093978"/>
    <lineage>
        <taxon>Eukaryota</taxon>
        <taxon>Metazoa</taxon>
        <taxon>Spiralia</taxon>
        <taxon>Lophotrochozoa</taxon>
        <taxon>Mollusca</taxon>
        <taxon>Gastropoda</taxon>
        <taxon>Heterobranchia</taxon>
        <taxon>Euthyneura</taxon>
        <taxon>Panpulmonata</taxon>
        <taxon>Sacoglossa</taxon>
        <taxon>Placobranchoidea</taxon>
        <taxon>Plakobranchidae</taxon>
        <taxon>Elysia</taxon>
    </lineage>
</organism>
<dbReference type="Proteomes" id="UP000762676">
    <property type="component" value="Unassembled WGS sequence"/>
</dbReference>
<keyword evidence="2" id="KW-0812">Transmembrane</keyword>
<dbReference type="GO" id="GO:0005737">
    <property type="term" value="C:cytoplasm"/>
    <property type="evidence" value="ECO:0007669"/>
    <property type="project" value="TreeGrafter"/>
</dbReference>
<dbReference type="GO" id="GO:0016020">
    <property type="term" value="C:membrane"/>
    <property type="evidence" value="ECO:0007669"/>
    <property type="project" value="TreeGrafter"/>
</dbReference>
<proteinExistence type="predicted"/>
<comment type="caution">
    <text evidence="3">The sequence shown here is derived from an EMBL/GenBank/DDBJ whole genome shotgun (WGS) entry which is preliminary data.</text>
</comment>
<evidence type="ECO:0000256" key="1">
    <source>
        <dbReference type="ARBA" id="ARBA00023002"/>
    </source>
</evidence>
<accession>A0AAV4GID2</accession>
<dbReference type="EMBL" id="BMAT01004973">
    <property type="protein sequence ID" value="GFR85034.1"/>
    <property type="molecule type" value="Genomic_DNA"/>
</dbReference>
<gene>
    <name evidence="3" type="ORF">ElyMa_002432600</name>
</gene>
<dbReference type="PANTHER" id="PTHR10801:SF0">
    <property type="entry name" value="DELTA(24)-STEROL REDUCTASE"/>
    <property type="match status" value="1"/>
</dbReference>
<protein>
    <submittedName>
        <fullName evidence="3">Delta(24)-sterol reductase-like</fullName>
    </submittedName>
</protein>
<feature type="transmembrane region" description="Helical" evidence="2">
    <location>
        <begin position="6"/>
        <end position="24"/>
    </location>
</feature>
<keyword evidence="1" id="KW-0560">Oxidoreductase</keyword>
<reference evidence="3 4" key="1">
    <citation type="journal article" date="2021" name="Elife">
        <title>Chloroplast acquisition without the gene transfer in kleptoplastic sea slugs, Plakobranchus ocellatus.</title>
        <authorList>
            <person name="Maeda T."/>
            <person name="Takahashi S."/>
            <person name="Yoshida T."/>
            <person name="Shimamura S."/>
            <person name="Takaki Y."/>
            <person name="Nagai Y."/>
            <person name="Toyoda A."/>
            <person name="Suzuki Y."/>
            <person name="Arimoto A."/>
            <person name="Ishii H."/>
            <person name="Satoh N."/>
            <person name="Nishiyama T."/>
            <person name="Hasebe M."/>
            <person name="Maruyama T."/>
            <person name="Minagawa J."/>
            <person name="Obokata J."/>
            <person name="Shigenobu S."/>
        </authorList>
    </citation>
    <scope>NUCLEOTIDE SEQUENCE [LARGE SCALE GENOMIC DNA]</scope>
</reference>
<keyword evidence="4" id="KW-1185">Reference proteome</keyword>
<keyword evidence="2" id="KW-1133">Transmembrane helix</keyword>
<name>A0AAV4GID2_9GAST</name>
<evidence type="ECO:0000313" key="4">
    <source>
        <dbReference type="Proteomes" id="UP000762676"/>
    </source>
</evidence>
<evidence type="ECO:0000313" key="3">
    <source>
        <dbReference type="EMBL" id="GFR85034.1"/>
    </source>
</evidence>
<dbReference type="AlphaFoldDB" id="A0AAV4GID2"/>
<dbReference type="InterPro" id="IPR040165">
    <property type="entry name" value="Diminuto-like"/>
</dbReference>